<keyword evidence="3" id="KW-1185">Reference proteome</keyword>
<evidence type="ECO:0000313" key="2">
    <source>
        <dbReference type="EMBL" id="GAA4450339.1"/>
    </source>
</evidence>
<dbReference type="EMBL" id="BAABGA010000018">
    <property type="protein sequence ID" value="GAA4450339.1"/>
    <property type="molecule type" value="Genomic_DNA"/>
</dbReference>
<comment type="caution">
    <text evidence="2">The sequence shown here is derived from an EMBL/GenBank/DDBJ whole genome shotgun (WGS) entry which is preliminary data.</text>
</comment>
<accession>A0ABP8MHB9</accession>
<gene>
    <name evidence="2" type="ORF">GCM10023156_16520</name>
</gene>
<feature type="region of interest" description="Disordered" evidence="1">
    <location>
        <begin position="71"/>
        <end position="95"/>
    </location>
</feature>
<dbReference type="Proteomes" id="UP001500840">
    <property type="component" value="Unassembled WGS sequence"/>
</dbReference>
<reference evidence="3" key="1">
    <citation type="journal article" date="2019" name="Int. J. Syst. Evol. Microbiol.">
        <title>The Global Catalogue of Microorganisms (GCM) 10K type strain sequencing project: providing services to taxonomists for standard genome sequencing and annotation.</title>
        <authorList>
            <consortium name="The Broad Institute Genomics Platform"/>
            <consortium name="The Broad Institute Genome Sequencing Center for Infectious Disease"/>
            <person name="Wu L."/>
            <person name="Ma J."/>
        </authorList>
    </citation>
    <scope>NUCLEOTIDE SEQUENCE [LARGE SCALE GENOMIC DNA]</scope>
    <source>
        <strain evidence="3">JCM 17759</strain>
    </source>
</reference>
<protein>
    <submittedName>
        <fullName evidence="2">Uncharacterized protein</fullName>
    </submittedName>
</protein>
<proteinExistence type="predicted"/>
<evidence type="ECO:0000256" key="1">
    <source>
        <dbReference type="SAM" id="MobiDB-lite"/>
    </source>
</evidence>
<name>A0ABP8MHB9_9BACT</name>
<evidence type="ECO:0000313" key="3">
    <source>
        <dbReference type="Proteomes" id="UP001500840"/>
    </source>
</evidence>
<feature type="region of interest" description="Disordered" evidence="1">
    <location>
        <begin position="107"/>
        <end position="173"/>
    </location>
</feature>
<dbReference type="RefSeq" id="WP_345321021.1">
    <property type="nucleotide sequence ID" value="NZ_BAABGA010000018.1"/>
</dbReference>
<feature type="compositionally biased region" description="Polar residues" evidence="1">
    <location>
        <begin position="143"/>
        <end position="156"/>
    </location>
</feature>
<sequence length="419" mass="45319">MVRHNLQRGVTVKRPRSFLGGIERLEARTLLAGAELIGAGESDSKPPMPLHDPLQIAAPAYVRQLSIVSPQPNQPLQNAQDGSNGPTNPDTSASEINTDFLKHDQAFEEWDQESPRPTETEDSETSENEPPAVSPDELDGTGVTVTDETSYTSPKNVPTPVLANPSSDRAKTDTSATAMITLVSPPQSSRPLVSNPLTVSSLNAPVTYADGFHYFETSTFRTETPTASLTSEPLANHAARDTFMAMSMLKPSGIDNRVRASATIATSPRSSDSNPTIVASTTRVAEEQVSHHNTDDITQPHAVTHVRLGSLPVVTLLHSVMFAGQMVLNSTAEVIELNQPSDTSSDEQQSAVTDDAVIPIAMTQFNQGKPTPELASRPSWRPTMFIAVVCASLHVQYSLGKRNDPLHWTWISVRTEQTD</sequence>
<organism evidence="2 3">
    <name type="scientific">Novipirellula rosea</name>
    <dbReference type="NCBI Taxonomy" id="1031540"/>
    <lineage>
        <taxon>Bacteria</taxon>
        <taxon>Pseudomonadati</taxon>
        <taxon>Planctomycetota</taxon>
        <taxon>Planctomycetia</taxon>
        <taxon>Pirellulales</taxon>
        <taxon>Pirellulaceae</taxon>
        <taxon>Novipirellula</taxon>
    </lineage>
</organism>